<dbReference type="Proteomes" id="UP001168821">
    <property type="component" value="Unassembled WGS sequence"/>
</dbReference>
<accession>A0AA38J6N2</accession>
<dbReference type="AlphaFoldDB" id="A0AA38J6N2"/>
<comment type="caution">
    <text evidence="1">The sequence shown here is derived from an EMBL/GenBank/DDBJ whole genome shotgun (WGS) entry which is preliminary data.</text>
</comment>
<reference evidence="1" key="1">
    <citation type="journal article" date="2023" name="G3 (Bethesda)">
        <title>Whole genome assemblies of Zophobas morio and Tenebrio molitor.</title>
        <authorList>
            <person name="Kaur S."/>
            <person name="Stinson S.A."/>
            <person name="diCenzo G.C."/>
        </authorList>
    </citation>
    <scope>NUCLEOTIDE SEQUENCE</scope>
    <source>
        <strain evidence="1">QUZm001</strain>
    </source>
</reference>
<dbReference type="EMBL" id="JALNTZ010000001">
    <property type="protein sequence ID" value="KAJ3665144.1"/>
    <property type="molecule type" value="Genomic_DNA"/>
</dbReference>
<gene>
    <name evidence="1" type="ORF">Zmor_000656</name>
</gene>
<protein>
    <submittedName>
        <fullName evidence="1">Uncharacterized protein</fullName>
    </submittedName>
</protein>
<name>A0AA38J6N2_9CUCU</name>
<proteinExistence type="predicted"/>
<organism evidence="1 2">
    <name type="scientific">Zophobas morio</name>
    <dbReference type="NCBI Taxonomy" id="2755281"/>
    <lineage>
        <taxon>Eukaryota</taxon>
        <taxon>Metazoa</taxon>
        <taxon>Ecdysozoa</taxon>
        <taxon>Arthropoda</taxon>
        <taxon>Hexapoda</taxon>
        <taxon>Insecta</taxon>
        <taxon>Pterygota</taxon>
        <taxon>Neoptera</taxon>
        <taxon>Endopterygota</taxon>
        <taxon>Coleoptera</taxon>
        <taxon>Polyphaga</taxon>
        <taxon>Cucujiformia</taxon>
        <taxon>Tenebrionidae</taxon>
        <taxon>Zophobas</taxon>
    </lineage>
</organism>
<evidence type="ECO:0000313" key="1">
    <source>
        <dbReference type="EMBL" id="KAJ3665144.1"/>
    </source>
</evidence>
<keyword evidence="2" id="KW-1185">Reference proteome</keyword>
<evidence type="ECO:0000313" key="2">
    <source>
        <dbReference type="Proteomes" id="UP001168821"/>
    </source>
</evidence>
<sequence length="78" mass="9239">MGRRENIKLKTDSDINTDEIGGHMIRVEKQWDAVSEFTTRVLKKKMNERKTTKRETWERCGTGYQPFLPRNTNAIPRE</sequence>